<dbReference type="AlphaFoldDB" id="A0A645I450"/>
<protein>
    <submittedName>
        <fullName evidence="1">Uncharacterized protein</fullName>
    </submittedName>
</protein>
<proteinExistence type="predicted"/>
<gene>
    <name evidence="1" type="ORF">SDC9_193655</name>
</gene>
<reference evidence="1" key="1">
    <citation type="submission" date="2019-08" db="EMBL/GenBank/DDBJ databases">
        <authorList>
            <person name="Kucharzyk K."/>
            <person name="Murdoch R.W."/>
            <person name="Higgins S."/>
            <person name="Loffler F."/>
        </authorList>
    </citation>
    <scope>NUCLEOTIDE SEQUENCE</scope>
</reference>
<name>A0A645I450_9ZZZZ</name>
<organism evidence="1">
    <name type="scientific">bioreactor metagenome</name>
    <dbReference type="NCBI Taxonomy" id="1076179"/>
    <lineage>
        <taxon>unclassified sequences</taxon>
        <taxon>metagenomes</taxon>
        <taxon>ecological metagenomes</taxon>
    </lineage>
</organism>
<sequence>MRGVKGVIWYCWKETGDNTGVEGSGHHPATQQVLKELVAEFKVLAPALMAPGGRMLKSKDGHVHALICGDGETGRYLVYVNADERASDAVLSVPDLAGKTLEGMFGAPEAAIQDGVLKINVPALGTGVFQIK</sequence>
<dbReference type="EMBL" id="VSSQ01106424">
    <property type="protein sequence ID" value="MPN46075.1"/>
    <property type="molecule type" value="Genomic_DNA"/>
</dbReference>
<comment type="caution">
    <text evidence="1">The sequence shown here is derived from an EMBL/GenBank/DDBJ whole genome shotgun (WGS) entry which is preliminary data.</text>
</comment>
<evidence type="ECO:0000313" key="1">
    <source>
        <dbReference type="EMBL" id="MPN46075.1"/>
    </source>
</evidence>
<accession>A0A645I450</accession>